<dbReference type="Gene3D" id="3.40.50.1820">
    <property type="entry name" value="alpha/beta hydrolase"/>
    <property type="match status" value="1"/>
</dbReference>
<dbReference type="PANTHER" id="PTHR21661">
    <property type="entry name" value="EPOXIDE HYDROLASE 1-RELATED"/>
    <property type="match status" value="1"/>
</dbReference>
<evidence type="ECO:0000256" key="1">
    <source>
        <dbReference type="ARBA" id="ARBA00010088"/>
    </source>
</evidence>
<keyword evidence="2" id="KW-0058">Aromatic hydrocarbons catabolism</keyword>
<organism evidence="7 8">
    <name type="scientific">Nakamurella aerolata</name>
    <dbReference type="NCBI Taxonomy" id="1656892"/>
    <lineage>
        <taxon>Bacteria</taxon>
        <taxon>Bacillati</taxon>
        <taxon>Actinomycetota</taxon>
        <taxon>Actinomycetes</taxon>
        <taxon>Nakamurellales</taxon>
        <taxon>Nakamurellaceae</taxon>
        <taxon>Nakamurella</taxon>
    </lineage>
</organism>
<evidence type="ECO:0000259" key="6">
    <source>
        <dbReference type="Pfam" id="PF06441"/>
    </source>
</evidence>
<accession>A0A849ABS1</accession>
<dbReference type="GO" id="GO:0097176">
    <property type="term" value="P:epoxide metabolic process"/>
    <property type="evidence" value="ECO:0007669"/>
    <property type="project" value="TreeGrafter"/>
</dbReference>
<evidence type="ECO:0000256" key="5">
    <source>
        <dbReference type="SAM" id="MobiDB-lite"/>
    </source>
</evidence>
<evidence type="ECO:0000256" key="3">
    <source>
        <dbReference type="ARBA" id="ARBA00022801"/>
    </source>
</evidence>
<dbReference type="InterPro" id="IPR000639">
    <property type="entry name" value="Epox_hydrolase-like"/>
</dbReference>
<feature type="active site" description="Nucleophile" evidence="4">
    <location>
        <position position="194"/>
    </location>
</feature>
<comment type="caution">
    <text evidence="7">The sequence shown here is derived from an EMBL/GenBank/DDBJ whole genome shotgun (WGS) entry which is preliminary data.</text>
</comment>
<proteinExistence type="inferred from homology"/>
<sequence>MSITPYQLTVTDEQLADLRRRLADTRFPDGAPNPDFARGTSGEYLRELVGYWLSSYDWRREQARLNEIPQFIAELPLPEPAEAPGSESGTAPSTGGTSGTVRLHFLHRVSSRADARPLLLIHGWPDTPFRYRRMLDALAEPDDPQSPAFHVVAPAIPGFPLSGGPARSPQQVADLFAELMRELGYQQFMVGGGDWGADIAPRIARQHPDAVTGLFLTNVEYPTGQESDLSEAEQQYAGFIQQWFMTQGGYALVQSTKPQIVGPALADSPAGLAAFQLGLIDTGADEHDVESAFGGRDELITNFCLYWFSNTAGSAADMYYQAAVSGPGWGEPAPAAPAAPAAVAIFPREAPSPREWCERLVNVVRYTAMPRGGHFAALEVPDDLVAELRAFAGQLDEPQSQSQPQSQPR</sequence>
<protein>
    <submittedName>
        <fullName evidence="7">Epoxide hydrolase</fullName>
    </submittedName>
</protein>
<keyword evidence="3 7" id="KW-0378">Hydrolase</keyword>
<evidence type="ECO:0000313" key="8">
    <source>
        <dbReference type="Proteomes" id="UP000562984"/>
    </source>
</evidence>
<keyword evidence="8" id="KW-1185">Reference proteome</keyword>
<evidence type="ECO:0000256" key="4">
    <source>
        <dbReference type="PIRSR" id="PIRSR001112-1"/>
    </source>
</evidence>
<dbReference type="PANTHER" id="PTHR21661:SF35">
    <property type="entry name" value="EPOXIDE HYDROLASE"/>
    <property type="match status" value="1"/>
</dbReference>
<feature type="active site" description="Proton donor" evidence="4">
    <location>
        <position position="374"/>
    </location>
</feature>
<dbReference type="InterPro" id="IPR016292">
    <property type="entry name" value="Epoxide_hydrolase"/>
</dbReference>
<name>A0A849ABS1_9ACTN</name>
<feature type="region of interest" description="Disordered" evidence="5">
    <location>
        <begin position="78"/>
        <end position="97"/>
    </location>
</feature>
<dbReference type="Proteomes" id="UP000562984">
    <property type="component" value="Unassembled WGS sequence"/>
</dbReference>
<feature type="active site" description="Proton donor" evidence="4">
    <location>
        <position position="319"/>
    </location>
</feature>
<dbReference type="EMBL" id="JABEND010000004">
    <property type="protein sequence ID" value="NNG35930.1"/>
    <property type="molecule type" value="Genomic_DNA"/>
</dbReference>
<evidence type="ECO:0000256" key="2">
    <source>
        <dbReference type="ARBA" id="ARBA00022797"/>
    </source>
</evidence>
<dbReference type="AlphaFoldDB" id="A0A849ABS1"/>
<dbReference type="PRINTS" id="PR00412">
    <property type="entry name" value="EPOXHYDRLASE"/>
</dbReference>
<evidence type="ECO:0000313" key="7">
    <source>
        <dbReference type="EMBL" id="NNG35930.1"/>
    </source>
</evidence>
<comment type="similarity">
    <text evidence="1">Belongs to the peptidase S33 family.</text>
</comment>
<dbReference type="GO" id="GO:0004301">
    <property type="term" value="F:epoxide hydrolase activity"/>
    <property type="evidence" value="ECO:0007669"/>
    <property type="project" value="TreeGrafter"/>
</dbReference>
<dbReference type="RefSeq" id="WP_171199611.1">
    <property type="nucleotide sequence ID" value="NZ_JABEND010000004.1"/>
</dbReference>
<dbReference type="Pfam" id="PF06441">
    <property type="entry name" value="EHN"/>
    <property type="match status" value="1"/>
</dbReference>
<dbReference type="InterPro" id="IPR029058">
    <property type="entry name" value="AB_hydrolase_fold"/>
</dbReference>
<reference evidence="7 8" key="1">
    <citation type="submission" date="2020-05" db="EMBL/GenBank/DDBJ databases">
        <title>Nakamurella sp. DB0629 isolated from air conditioner.</title>
        <authorList>
            <person name="Kim D.H."/>
            <person name="Kim D.-U."/>
        </authorList>
    </citation>
    <scope>NUCLEOTIDE SEQUENCE [LARGE SCALE GENOMIC DNA]</scope>
    <source>
        <strain evidence="7 8">DB0629</strain>
    </source>
</reference>
<gene>
    <name evidence="7" type="ORF">HKD39_09440</name>
</gene>
<dbReference type="PIRSF" id="PIRSF001112">
    <property type="entry name" value="Epoxide_hydrolase"/>
    <property type="match status" value="1"/>
</dbReference>
<dbReference type="InterPro" id="IPR010497">
    <property type="entry name" value="Epoxide_hydro_N"/>
</dbReference>
<dbReference type="SUPFAM" id="SSF53474">
    <property type="entry name" value="alpha/beta-Hydrolases"/>
    <property type="match status" value="1"/>
</dbReference>
<feature type="domain" description="Epoxide hydrolase N-terminal" evidence="6">
    <location>
        <begin position="3"/>
        <end position="127"/>
    </location>
</feature>
<feature type="compositionally biased region" description="Low complexity" evidence="5">
    <location>
        <begin position="78"/>
        <end position="95"/>
    </location>
</feature>